<feature type="region of interest" description="Disordered" evidence="1">
    <location>
        <begin position="84"/>
        <end position="103"/>
    </location>
</feature>
<organism evidence="2 3">
    <name type="scientific">Xylaria grammica</name>
    <dbReference type="NCBI Taxonomy" id="363999"/>
    <lineage>
        <taxon>Eukaryota</taxon>
        <taxon>Fungi</taxon>
        <taxon>Dikarya</taxon>
        <taxon>Ascomycota</taxon>
        <taxon>Pezizomycotina</taxon>
        <taxon>Sordariomycetes</taxon>
        <taxon>Xylariomycetidae</taxon>
        <taxon>Xylariales</taxon>
        <taxon>Xylariaceae</taxon>
        <taxon>Xylaria</taxon>
    </lineage>
</organism>
<protein>
    <submittedName>
        <fullName evidence="2">Uncharacterized protein</fullName>
    </submittedName>
</protein>
<gene>
    <name evidence="2" type="ORF">EKO27_g3143</name>
</gene>
<proteinExistence type="predicted"/>
<evidence type="ECO:0000313" key="2">
    <source>
        <dbReference type="EMBL" id="RWA11967.1"/>
    </source>
</evidence>
<sequence length="310" mass="33651">MSSVLAQLKPFSLASRSLFIKCIPAPTSFYERRAVLAALQSSSQRSIEMFKKLEDSSSFIAVTTKPEVATDLLDNSPLERIIISQDPDGDEAPSRSAWGPNHDVSGPIAIPVNPLPTSSSVTKPTPVSAALGFSHKTFTLHIFPANAAYDHVEEVRKNPLHGRWPGDGKTETFISAALRRVIPSGALAPALRDWETGNQLAHDSDSFAENGPEGAASMLLGRKRHSAREAFLLERIRRRGAEKETPTVMSSLVQFAEECRINSEKASEPPQSTATGFSQAQAHKSPFTTSSSSKQDRLLDDAAFKELLKG</sequence>
<feature type="compositionally biased region" description="Polar residues" evidence="1">
    <location>
        <begin position="269"/>
        <end position="293"/>
    </location>
</feature>
<dbReference type="Proteomes" id="UP000286045">
    <property type="component" value="Unassembled WGS sequence"/>
</dbReference>
<name>A0A439DC27_9PEZI</name>
<comment type="caution">
    <text evidence="2">The sequence shown here is derived from an EMBL/GenBank/DDBJ whole genome shotgun (WGS) entry which is preliminary data.</text>
</comment>
<keyword evidence="3" id="KW-1185">Reference proteome</keyword>
<accession>A0A439DC27</accession>
<evidence type="ECO:0000256" key="1">
    <source>
        <dbReference type="SAM" id="MobiDB-lite"/>
    </source>
</evidence>
<dbReference type="AlphaFoldDB" id="A0A439DC27"/>
<reference evidence="2 3" key="1">
    <citation type="submission" date="2018-12" db="EMBL/GenBank/DDBJ databases">
        <title>Draft genome sequence of Xylaria grammica IHI A82.</title>
        <authorList>
            <person name="Buettner E."/>
            <person name="Kellner H."/>
        </authorList>
    </citation>
    <scope>NUCLEOTIDE SEQUENCE [LARGE SCALE GENOMIC DNA]</scope>
    <source>
        <strain evidence="2 3">IHI A82</strain>
    </source>
</reference>
<feature type="region of interest" description="Disordered" evidence="1">
    <location>
        <begin position="262"/>
        <end position="296"/>
    </location>
</feature>
<dbReference type="EMBL" id="RYZI01000064">
    <property type="protein sequence ID" value="RWA11967.1"/>
    <property type="molecule type" value="Genomic_DNA"/>
</dbReference>
<evidence type="ECO:0000313" key="3">
    <source>
        <dbReference type="Proteomes" id="UP000286045"/>
    </source>
</evidence>